<dbReference type="EC" id="3.4.19.12" evidence="3"/>
<protein>
    <recommendedName>
        <fullName evidence="3">ubiquitinyl hydrolase 1</fullName>
        <ecNumber evidence="3">3.4.19.12</ecNumber>
    </recommendedName>
</protein>
<dbReference type="PROSITE" id="PS50144">
    <property type="entry name" value="MATH"/>
    <property type="match status" value="1"/>
</dbReference>
<evidence type="ECO:0000256" key="3">
    <source>
        <dbReference type="ARBA" id="ARBA00012759"/>
    </source>
</evidence>
<evidence type="ECO:0000313" key="11">
    <source>
        <dbReference type="EMBL" id="ODQ46823.1"/>
    </source>
</evidence>
<dbReference type="Proteomes" id="UP000094455">
    <property type="component" value="Unassembled WGS sequence"/>
</dbReference>
<feature type="region of interest" description="Disordered" evidence="8">
    <location>
        <begin position="1"/>
        <end position="53"/>
    </location>
</feature>
<keyword evidence="12" id="KW-1185">Reference proteome</keyword>
<dbReference type="AlphaFoldDB" id="A0A1E3NN28"/>
<feature type="domain" description="USP" evidence="10">
    <location>
        <begin position="257"/>
        <end position="591"/>
    </location>
</feature>
<dbReference type="InterPro" id="IPR024729">
    <property type="entry name" value="USP7_ICP0-binding_dom"/>
</dbReference>
<accession>A0A1E3NN28</accession>
<evidence type="ECO:0000256" key="4">
    <source>
        <dbReference type="ARBA" id="ARBA00022670"/>
    </source>
</evidence>
<dbReference type="GO" id="GO:0031647">
    <property type="term" value="P:regulation of protein stability"/>
    <property type="evidence" value="ECO:0007669"/>
    <property type="project" value="TreeGrafter"/>
</dbReference>
<dbReference type="GO" id="GO:0016579">
    <property type="term" value="P:protein deubiquitination"/>
    <property type="evidence" value="ECO:0007669"/>
    <property type="project" value="EnsemblFungi"/>
</dbReference>
<dbReference type="InterPro" id="IPR038765">
    <property type="entry name" value="Papain-like_cys_pep_sf"/>
</dbReference>
<dbReference type="GO" id="GO:0004843">
    <property type="term" value="F:cysteine-type deubiquitinase activity"/>
    <property type="evidence" value="ECO:0007669"/>
    <property type="project" value="UniProtKB-EC"/>
</dbReference>
<dbReference type="InterPro" id="IPR028889">
    <property type="entry name" value="USP"/>
</dbReference>
<dbReference type="Gene3D" id="3.90.70.10">
    <property type="entry name" value="Cysteine proteinases"/>
    <property type="match status" value="1"/>
</dbReference>
<feature type="domain" description="MATH" evidence="9">
    <location>
        <begin position="105"/>
        <end position="231"/>
    </location>
</feature>
<evidence type="ECO:0000256" key="8">
    <source>
        <dbReference type="SAM" id="MobiDB-lite"/>
    </source>
</evidence>
<dbReference type="SUPFAM" id="SSF54001">
    <property type="entry name" value="Cysteine proteinases"/>
    <property type="match status" value="1"/>
</dbReference>
<dbReference type="GO" id="GO:0005829">
    <property type="term" value="C:cytosol"/>
    <property type="evidence" value="ECO:0007669"/>
    <property type="project" value="EnsemblFungi"/>
</dbReference>
<evidence type="ECO:0000256" key="1">
    <source>
        <dbReference type="ARBA" id="ARBA00000707"/>
    </source>
</evidence>
<dbReference type="Pfam" id="PF12436">
    <property type="entry name" value="USP7_ICP0_bdg"/>
    <property type="match status" value="1"/>
</dbReference>
<organism evidence="11 12">
    <name type="scientific">Pichia membranifaciens NRRL Y-2026</name>
    <dbReference type="NCBI Taxonomy" id="763406"/>
    <lineage>
        <taxon>Eukaryota</taxon>
        <taxon>Fungi</taxon>
        <taxon>Dikarya</taxon>
        <taxon>Ascomycota</taxon>
        <taxon>Saccharomycotina</taxon>
        <taxon>Pichiomycetes</taxon>
        <taxon>Pichiales</taxon>
        <taxon>Pichiaceae</taxon>
        <taxon>Pichia</taxon>
    </lineage>
</organism>
<dbReference type="Gene3D" id="2.60.210.10">
    <property type="entry name" value="Apoptosis, Tumor Necrosis Factor Receptor Associated Protein 2, Chain A"/>
    <property type="match status" value="1"/>
</dbReference>
<feature type="compositionally biased region" description="Basic and acidic residues" evidence="8">
    <location>
        <begin position="1"/>
        <end position="34"/>
    </location>
</feature>
<evidence type="ECO:0000259" key="10">
    <source>
        <dbReference type="PROSITE" id="PS50235"/>
    </source>
</evidence>
<keyword evidence="6" id="KW-0378">Hydrolase</keyword>
<dbReference type="EMBL" id="KV454003">
    <property type="protein sequence ID" value="ODQ46823.1"/>
    <property type="molecule type" value="Genomic_DNA"/>
</dbReference>
<gene>
    <name evidence="11" type="ORF">PICMEDRAFT_72857</name>
</gene>
<dbReference type="GO" id="GO:0006508">
    <property type="term" value="P:proteolysis"/>
    <property type="evidence" value="ECO:0007669"/>
    <property type="project" value="UniProtKB-KW"/>
</dbReference>
<dbReference type="OrthoDB" id="289038at2759"/>
<evidence type="ECO:0000313" key="12">
    <source>
        <dbReference type="Proteomes" id="UP000094455"/>
    </source>
</evidence>
<dbReference type="InterPro" id="IPR008974">
    <property type="entry name" value="TRAF-like"/>
</dbReference>
<dbReference type="Pfam" id="PF14533">
    <property type="entry name" value="USP7_C2"/>
    <property type="match status" value="1"/>
</dbReference>
<dbReference type="GO" id="GO:0010995">
    <property type="term" value="P:free ubiquitin chain depolymerization"/>
    <property type="evidence" value="ECO:0007669"/>
    <property type="project" value="EnsemblFungi"/>
</dbReference>
<keyword evidence="5" id="KW-0833">Ubl conjugation pathway</keyword>
<keyword evidence="7" id="KW-0788">Thiol protease</keyword>
<keyword evidence="4" id="KW-0645">Protease</keyword>
<proteinExistence type="inferred from homology"/>
<dbReference type="Pfam" id="PF00443">
    <property type="entry name" value="UCH"/>
    <property type="match status" value="1"/>
</dbReference>
<dbReference type="InterPro" id="IPR029346">
    <property type="entry name" value="USP_C"/>
</dbReference>
<dbReference type="Gene3D" id="3.10.20.90">
    <property type="entry name" value="Phosphatidylinositol 3-kinase Catalytic Subunit, Chain A, domain 1"/>
    <property type="match status" value="2"/>
</dbReference>
<dbReference type="CDD" id="cd02659">
    <property type="entry name" value="peptidase_C19C"/>
    <property type="match status" value="1"/>
</dbReference>
<reference evidence="11 12" key="1">
    <citation type="journal article" date="2016" name="Proc. Natl. Acad. Sci. U.S.A.">
        <title>Comparative genomics of biotechnologically important yeasts.</title>
        <authorList>
            <person name="Riley R."/>
            <person name="Haridas S."/>
            <person name="Wolfe K.H."/>
            <person name="Lopes M.R."/>
            <person name="Hittinger C.T."/>
            <person name="Goeker M."/>
            <person name="Salamov A.A."/>
            <person name="Wisecaver J.H."/>
            <person name="Long T.M."/>
            <person name="Calvey C.H."/>
            <person name="Aerts A.L."/>
            <person name="Barry K.W."/>
            <person name="Choi C."/>
            <person name="Clum A."/>
            <person name="Coughlan A.Y."/>
            <person name="Deshpande S."/>
            <person name="Douglass A.P."/>
            <person name="Hanson S.J."/>
            <person name="Klenk H.-P."/>
            <person name="LaButti K.M."/>
            <person name="Lapidus A."/>
            <person name="Lindquist E.A."/>
            <person name="Lipzen A.M."/>
            <person name="Meier-Kolthoff J.P."/>
            <person name="Ohm R.A."/>
            <person name="Otillar R.P."/>
            <person name="Pangilinan J.L."/>
            <person name="Peng Y."/>
            <person name="Rokas A."/>
            <person name="Rosa C.A."/>
            <person name="Scheuner C."/>
            <person name="Sibirny A.A."/>
            <person name="Slot J.C."/>
            <person name="Stielow J.B."/>
            <person name="Sun H."/>
            <person name="Kurtzman C.P."/>
            <person name="Blackwell M."/>
            <person name="Grigoriev I.V."/>
            <person name="Jeffries T.W."/>
        </authorList>
    </citation>
    <scope>NUCLEOTIDE SEQUENCE [LARGE SCALE GENOMIC DNA]</scope>
    <source>
        <strain evidence="11 12">NRRL Y-2026</strain>
    </source>
</reference>
<dbReference type="GO" id="GO:0005634">
    <property type="term" value="C:nucleus"/>
    <property type="evidence" value="ECO:0007669"/>
    <property type="project" value="TreeGrafter"/>
</dbReference>
<dbReference type="STRING" id="763406.A0A1E3NN28"/>
<dbReference type="GO" id="GO:0005777">
    <property type="term" value="C:peroxisome"/>
    <property type="evidence" value="ECO:0007669"/>
    <property type="project" value="EnsemblFungi"/>
</dbReference>
<evidence type="ECO:0000256" key="6">
    <source>
        <dbReference type="ARBA" id="ARBA00022801"/>
    </source>
</evidence>
<dbReference type="PROSITE" id="PS00973">
    <property type="entry name" value="USP_2"/>
    <property type="match status" value="1"/>
</dbReference>
<evidence type="ECO:0000256" key="7">
    <source>
        <dbReference type="ARBA" id="ARBA00022807"/>
    </source>
</evidence>
<comment type="catalytic activity">
    <reaction evidence="1">
        <text>Thiol-dependent hydrolysis of ester, thioester, amide, peptide and isopeptide bonds formed by the C-terminal Gly of ubiquitin (a 76-residue protein attached to proteins as an intracellular targeting signal).</text>
        <dbReference type="EC" id="3.4.19.12"/>
    </reaction>
</comment>
<dbReference type="GeneID" id="30180999"/>
<dbReference type="InterPro" id="IPR001394">
    <property type="entry name" value="Peptidase_C19_UCH"/>
</dbReference>
<dbReference type="Pfam" id="PF22486">
    <property type="entry name" value="MATH_2"/>
    <property type="match status" value="1"/>
</dbReference>
<evidence type="ECO:0000259" key="9">
    <source>
        <dbReference type="PROSITE" id="PS50144"/>
    </source>
</evidence>
<dbReference type="GO" id="GO:0016973">
    <property type="term" value="P:poly(A)+ mRNA export from nucleus"/>
    <property type="evidence" value="ECO:0007669"/>
    <property type="project" value="EnsemblFungi"/>
</dbReference>
<sequence>MDRSIDSLDPRPEKDVREKVQQDAVKPDVVERVAGEGIDPAQVQPVDTEEPADKLERGKLATGPENGGGSAGSIVQAKNATAELDYDANLEKFLEAAPESLDYITGYNTFEIEDLSGMLVERERFKGPQFRIGDYVFNLILVCQKRSHFFFSVYLEGHPVDEKEDSVWSFPVQFAFDAWDPETPSVHKHNNTRFRYNQRVTDWGFVQFLDSKSATDSHFFKNNKLNITVYVRVIDDYTNVLYSDFRDYDSKKYTGYVGIENQGATCYLNSLLQSYFFTKSFRKKVYQIPTEDEITFDLESYEEFKRQPKTVSLALQRIFYKLQTSDVAINSLELTHSFGWTTADAFTQHDVQELNRILMDRLETKMKGTEIDGCLNDIFVGKMSSFIRCINVDYESSRTEDFWDIQLNVKGLKNIQESFENYVELELLDGDNKYDASGFGLQDAEKGVIFESFPDVLHVQLKRYEYDFETDNMVKIHDRYEFFDEIDLKPYISKNTEHYDENWVYKLHGVLVHQGDVSVGHYYAMIKPTVEDKWFKFDDDRVSRVTPNTVFEEGFGCGPPENITRSMSRDEYQNYIIKHHTSAYMLVYIRESRIPTVLAEVEESDIPPHISKQIEFERVQEARIKKEREEMHLYVNFKVYTDSTFKNHQGFDLGPNSDDRRYFAEGLYDEKSFPILFKLLKTDSWETMYDSIAELLGVDKKNIENLRLWNIVRRTNNTFRPDRPIDSFVENVEDTTVGDIASVLESGVSRRKFSGMEKPVVLSLYLEDASKDLKYLANQLSVLGRNSISDASFGDYEPKFDELINLAEKNDNATLEPVLGTRNILIFLKYFSYEDQTLKGLTHMIIPHDATTEFISKFLQILFKFSSEESLLFFEELDFNRRIELKSDKSFFKSEIGNGDIISFGFRNPAPVNAALQFQNLEDFYVFIESRVHFQISQLKRIDEDEEDYVFIETGENSANYDKIIDVWLSYYSTYLDIATVIGKEISVSPEYIKLSFISNGNKVDLKSDYDFTKALSNTSKQYTIGLYYEVLKIPLQEFEGMELCHIYWVGNGVCKEERHDFYLPKSSTVDHLLNKLETKIDIDPTDRDSLFGWIPERNHKVKKCIAFEDTIESNTFLIVGVFPQYKEIFLSKSVNRDTLLVPGFQCYGSIENTHGLPFVFDIVKGELLPETLIRLRKLMGLSEKEFKFARVGITNNSSGIEYLDPIANSALELFAILTKSNCSLVLDHPDRKSRRASQHSSIMIKN</sequence>
<name>A0A1E3NN28_9ASCO</name>
<dbReference type="PROSITE" id="PS50235">
    <property type="entry name" value="USP_3"/>
    <property type="match status" value="1"/>
</dbReference>
<dbReference type="PANTHER" id="PTHR24006">
    <property type="entry name" value="UBIQUITIN CARBOXYL-TERMINAL HYDROLASE"/>
    <property type="match status" value="1"/>
</dbReference>
<dbReference type="PROSITE" id="PS00972">
    <property type="entry name" value="USP_1"/>
    <property type="match status" value="1"/>
</dbReference>
<dbReference type="PANTHER" id="PTHR24006:SF644">
    <property type="entry name" value="UBIQUITIN CARBOXYL-TERMINAL HYDROLASE 7"/>
    <property type="match status" value="1"/>
</dbReference>
<evidence type="ECO:0000256" key="5">
    <source>
        <dbReference type="ARBA" id="ARBA00022786"/>
    </source>
</evidence>
<dbReference type="FunFam" id="3.90.70.10:FF:000044">
    <property type="entry name" value="Ubiquitin carboxyl-terminal hydrolase 13"/>
    <property type="match status" value="1"/>
</dbReference>
<dbReference type="InterPro" id="IPR050164">
    <property type="entry name" value="Peptidase_C19"/>
</dbReference>
<dbReference type="InterPro" id="IPR002083">
    <property type="entry name" value="MATH/TRAF_dom"/>
</dbReference>
<dbReference type="SUPFAM" id="SSF49599">
    <property type="entry name" value="TRAF domain-like"/>
    <property type="match status" value="1"/>
</dbReference>
<dbReference type="RefSeq" id="XP_019017936.1">
    <property type="nucleotide sequence ID" value="XM_019164312.1"/>
</dbReference>
<dbReference type="InterPro" id="IPR018200">
    <property type="entry name" value="USP_CS"/>
</dbReference>
<evidence type="ECO:0000256" key="2">
    <source>
        <dbReference type="ARBA" id="ARBA00009085"/>
    </source>
</evidence>
<comment type="similarity">
    <text evidence="2">Belongs to the peptidase C19 family.</text>
</comment>